<dbReference type="RefSeq" id="WP_146600996.1">
    <property type="nucleotide sequence ID" value="NZ_SJPY01000005.1"/>
</dbReference>
<evidence type="ECO:0000313" key="3">
    <source>
        <dbReference type="Proteomes" id="UP000315471"/>
    </source>
</evidence>
<dbReference type="InterPro" id="IPR003346">
    <property type="entry name" value="Transposase_20"/>
</dbReference>
<gene>
    <name evidence="2" type="ORF">Q31b_36160</name>
</gene>
<name>A0A5C6DZE6_9BACT</name>
<dbReference type="GO" id="GO:0003677">
    <property type="term" value="F:DNA binding"/>
    <property type="evidence" value="ECO:0007669"/>
    <property type="project" value="InterPro"/>
</dbReference>
<dbReference type="Pfam" id="PF02371">
    <property type="entry name" value="Transposase_20"/>
    <property type="match status" value="1"/>
</dbReference>
<dbReference type="GO" id="GO:0006313">
    <property type="term" value="P:DNA transposition"/>
    <property type="evidence" value="ECO:0007669"/>
    <property type="project" value="InterPro"/>
</dbReference>
<feature type="domain" description="Transposase IS116/IS110/IS902 C-terminal" evidence="1">
    <location>
        <begin position="84"/>
        <end position="166"/>
    </location>
</feature>
<comment type="caution">
    <text evidence="2">The sequence shown here is derived from an EMBL/GenBank/DDBJ whole genome shotgun (WGS) entry which is preliminary data.</text>
</comment>
<protein>
    <submittedName>
        <fullName evidence="2">Transposase IS116/IS110/IS902 family protein</fullName>
    </submittedName>
</protein>
<accession>A0A5C6DZE6</accession>
<dbReference type="GO" id="GO:0004803">
    <property type="term" value="F:transposase activity"/>
    <property type="evidence" value="ECO:0007669"/>
    <property type="project" value="InterPro"/>
</dbReference>
<keyword evidence="3" id="KW-1185">Reference proteome</keyword>
<evidence type="ECO:0000313" key="2">
    <source>
        <dbReference type="EMBL" id="TWU40269.1"/>
    </source>
</evidence>
<reference evidence="2 3" key="1">
    <citation type="submission" date="2019-02" db="EMBL/GenBank/DDBJ databases">
        <title>Deep-cultivation of Planctomycetes and their phenomic and genomic characterization uncovers novel biology.</title>
        <authorList>
            <person name="Wiegand S."/>
            <person name="Jogler M."/>
            <person name="Boedeker C."/>
            <person name="Pinto D."/>
            <person name="Vollmers J."/>
            <person name="Rivas-Marin E."/>
            <person name="Kohn T."/>
            <person name="Peeters S.H."/>
            <person name="Heuer A."/>
            <person name="Rast P."/>
            <person name="Oberbeckmann S."/>
            <person name="Bunk B."/>
            <person name="Jeske O."/>
            <person name="Meyerdierks A."/>
            <person name="Storesund J.E."/>
            <person name="Kallscheuer N."/>
            <person name="Luecker S."/>
            <person name="Lage O.M."/>
            <person name="Pohl T."/>
            <person name="Merkel B.J."/>
            <person name="Hornburger P."/>
            <person name="Mueller R.-W."/>
            <person name="Bruemmer F."/>
            <person name="Labrenz M."/>
            <person name="Spormann A.M."/>
            <person name="Op Den Camp H."/>
            <person name="Overmann J."/>
            <person name="Amann R."/>
            <person name="Jetten M.S.M."/>
            <person name="Mascher T."/>
            <person name="Medema M.H."/>
            <person name="Devos D.P."/>
            <person name="Kaster A.-K."/>
            <person name="Ovreas L."/>
            <person name="Rohde M."/>
            <person name="Galperin M.Y."/>
            <person name="Jogler C."/>
        </authorList>
    </citation>
    <scope>NUCLEOTIDE SEQUENCE [LARGE SCALE GENOMIC DNA]</scope>
    <source>
        <strain evidence="2 3">Q31b</strain>
    </source>
</reference>
<evidence type="ECO:0000259" key="1">
    <source>
        <dbReference type="Pfam" id="PF02371"/>
    </source>
</evidence>
<dbReference type="PANTHER" id="PTHR33055:SF15">
    <property type="entry name" value="TRANSPOSASE-RELATED"/>
    <property type="match status" value="1"/>
</dbReference>
<dbReference type="Proteomes" id="UP000315471">
    <property type="component" value="Unassembled WGS sequence"/>
</dbReference>
<dbReference type="InterPro" id="IPR047650">
    <property type="entry name" value="Transpos_IS110"/>
</dbReference>
<sequence>MYACVVDQDGNKRLHQHFSTNNIPDFLAKIKPFLPDLVVGCECTFNGYWLADLERLADDDRTIRKLETFLTKSAKVHDANSFFRLQTIPGVGPIIAMTMLYEIHDIRRFPTVGDFLSYCRLVRGEHQSNGKKYGSPGKKIGNAYLKWAFSEAIPLLKRQDARAKAFCDRIEKKHGKARANSLLAVKLGRAVYFMLCRGEVFDLDRMIG</sequence>
<dbReference type="OrthoDB" id="260101at2"/>
<dbReference type="EMBL" id="SJPY01000005">
    <property type="protein sequence ID" value="TWU40269.1"/>
    <property type="molecule type" value="Genomic_DNA"/>
</dbReference>
<proteinExistence type="predicted"/>
<dbReference type="PANTHER" id="PTHR33055">
    <property type="entry name" value="TRANSPOSASE FOR INSERTION SEQUENCE ELEMENT IS1111A"/>
    <property type="match status" value="1"/>
</dbReference>
<dbReference type="AlphaFoldDB" id="A0A5C6DZE6"/>
<organism evidence="2 3">
    <name type="scientific">Novipirellula aureliae</name>
    <dbReference type="NCBI Taxonomy" id="2527966"/>
    <lineage>
        <taxon>Bacteria</taxon>
        <taxon>Pseudomonadati</taxon>
        <taxon>Planctomycetota</taxon>
        <taxon>Planctomycetia</taxon>
        <taxon>Pirellulales</taxon>
        <taxon>Pirellulaceae</taxon>
        <taxon>Novipirellula</taxon>
    </lineage>
</organism>